<proteinExistence type="predicted"/>
<dbReference type="EMBL" id="MU267639">
    <property type="protein sequence ID" value="KAH7913027.1"/>
    <property type="molecule type" value="Genomic_DNA"/>
</dbReference>
<organism evidence="1 2">
    <name type="scientific">Hygrophoropsis aurantiaca</name>
    <dbReference type="NCBI Taxonomy" id="72124"/>
    <lineage>
        <taxon>Eukaryota</taxon>
        <taxon>Fungi</taxon>
        <taxon>Dikarya</taxon>
        <taxon>Basidiomycota</taxon>
        <taxon>Agaricomycotina</taxon>
        <taxon>Agaricomycetes</taxon>
        <taxon>Agaricomycetidae</taxon>
        <taxon>Boletales</taxon>
        <taxon>Coniophorineae</taxon>
        <taxon>Hygrophoropsidaceae</taxon>
        <taxon>Hygrophoropsis</taxon>
    </lineage>
</organism>
<evidence type="ECO:0000313" key="2">
    <source>
        <dbReference type="Proteomes" id="UP000790377"/>
    </source>
</evidence>
<dbReference type="Proteomes" id="UP000790377">
    <property type="component" value="Unassembled WGS sequence"/>
</dbReference>
<name>A0ACB8AID7_9AGAM</name>
<keyword evidence="2" id="KW-1185">Reference proteome</keyword>
<protein>
    <submittedName>
        <fullName evidence="1">Uncharacterized protein</fullName>
    </submittedName>
</protein>
<accession>A0ACB8AID7</accession>
<comment type="caution">
    <text evidence="1">The sequence shown here is derived from an EMBL/GenBank/DDBJ whole genome shotgun (WGS) entry which is preliminary data.</text>
</comment>
<sequence>MRSKAKVYLHGYHLKKTKTSLQSRLLSHQTSTPPRAEVIDLTLDLDDDDDDDDDDGRSPSRSTLYQSDAAQMFFSARSLDVAARSPVPGSSRTDTLVRTSTFAPIIHPALISQAQPQRLAEGPSCSNDTVNVVSRPSPSSPSPSPPAIPRRFCRLPSRAMSISRPTFDVFRRSGLTLPTNSDSNDLGCGSFENPIVIDIE</sequence>
<reference evidence="1" key="1">
    <citation type="journal article" date="2021" name="New Phytol.">
        <title>Evolutionary innovations through gain and loss of genes in the ectomycorrhizal Boletales.</title>
        <authorList>
            <person name="Wu G."/>
            <person name="Miyauchi S."/>
            <person name="Morin E."/>
            <person name="Kuo A."/>
            <person name="Drula E."/>
            <person name="Varga T."/>
            <person name="Kohler A."/>
            <person name="Feng B."/>
            <person name="Cao Y."/>
            <person name="Lipzen A."/>
            <person name="Daum C."/>
            <person name="Hundley H."/>
            <person name="Pangilinan J."/>
            <person name="Johnson J."/>
            <person name="Barry K."/>
            <person name="LaButti K."/>
            <person name="Ng V."/>
            <person name="Ahrendt S."/>
            <person name="Min B."/>
            <person name="Choi I.G."/>
            <person name="Park H."/>
            <person name="Plett J.M."/>
            <person name="Magnuson J."/>
            <person name="Spatafora J.W."/>
            <person name="Nagy L.G."/>
            <person name="Henrissat B."/>
            <person name="Grigoriev I.V."/>
            <person name="Yang Z.L."/>
            <person name="Xu J."/>
            <person name="Martin F.M."/>
        </authorList>
    </citation>
    <scope>NUCLEOTIDE SEQUENCE</scope>
    <source>
        <strain evidence="1">ATCC 28755</strain>
    </source>
</reference>
<gene>
    <name evidence="1" type="ORF">BJ138DRAFT_703150</name>
</gene>
<evidence type="ECO:0000313" key="1">
    <source>
        <dbReference type="EMBL" id="KAH7913027.1"/>
    </source>
</evidence>